<feature type="non-terminal residue" evidence="1">
    <location>
        <position position="1"/>
    </location>
</feature>
<name>A0A6S7H0W6_PARCT</name>
<gene>
    <name evidence="1" type="ORF">PACLA_8A039867</name>
</gene>
<comment type="caution">
    <text evidence="1">The sequence shown here is derived from an EMBL/GenBank/DDBJ whole genome shotgun (WGS) entry which is preliminary data.</text>
</comment>
<reference evidence="1" key="1">
    <citation type="submission" date="2020-04" db="EMBL/GenBank/DDBJ databases">
        <authorList>
            <person name="Alioto T."/>
            <person name="Alioto T."/>
            <person name="Gomez Garrido J."/>
        </authorList>
    </citation>
    <scope>NUCLEOTIDE SEQUENCE</scope>
    <source>
        <strain evidence="1">A484AB</strain>
    </source>
</reference>
<sequence length="52" mass="6115">LEIFKQIRDTAAIYHNYLLKLQSPAPVPKKQKDLQFKITHSLQMTYRTVEGL</sequence>
<dbReference type="EMBL" id="CACRXK020002814">
    <property type="protein sequence ID" value="CAB3996176.1"/>
    <property type="molecule type" value="Genomic_DNA"/>
</dbReference>
<accession>A0A6S7H0W6</accession>
<keyword evidence="2" id="KW-1185">Reference proteome</keyword>
<organism evidence="1 2">
    <name type="scientific">Paramuricea clavata</name>
    <name type="common">Red gorgonian</name>
    <name type="synonym">Violescent sea-whip</name>
    <dbReference type="NCBI Taxonomy" id="317549"/>
    <lineage>
        <taxon>Eukaryota</taxon>
        <taxon>Metazoa</taxon>
        <taxon>Cnidaria</taxon>
        <taxon>Anthozoa</taxon>
        <taxon>Octocorallia</taxon>
        <taxon>Malacalcyonacea</taxon>
        <taxon>Plexauridae</taxon>
        <taxon>Paramuricea</taxon>
    </lineage>
</organism>
<evidence type="ECO:0000313" key="2">
    <source>
        <dbReference type="Proteomes" id="UP001152795"/>
    </source>
</evidence>
<evidence type="ECO:0000313" key="1">
    <source>
        <dbReference type="EMBL" id="CAB3996176.1"/>
    </source>
</evidence>
<dbReference type="Proteomes" id="UP001152795">
    <property type="component" value="Unassembled WGS sequence"/>
</dbReference>
<proteinExistence type="predicted"/>
<protein>
    <submittedName>
        <fullName evidence="1">Uncharacterized protein</fullName>
    </submittedName>
</protein>
<feature type="non-terminal residue" evidence="1">
    <location>
        <position position="52"/>
    </location>
</feature>
<dbReference type="AlphaFoldDB" id="A0A6S7H0W6"/>